<dbReference type="GO" id="GO:0016779">
    <property type="term" value="F:nucleotidyltransferase activity"/>
    <property type="evidence" value="ECO:0007669"/>
    <property type="project" value="UniProtKB-KW"/>
</dbReference>
<keyword evidence="4 7" id="KW-0808">Transferase</keyword>
<gene>
    <name evidence="7 8" type="primary">ispD</name>
    <name evidence="8" type="ORF">MNKW57_12170</name>
</gene>
<evidence type="ECO:0000313" key="8">
    <source>
        <dbReference type="EMBL" id="GMG86896.1"/>
    </source>
</evidence>
<evidence type="ECO:0000256" key="7">
    <source>
        <dbReference type="HAMAP-Rule" id="MF_00108"/>
    </source>
</evidence>
<evidence type="ECO:0000256" key="5">
    <source>
        <dbReference type="ARBA" id="ARBA00022695"/>
    </source>
</evidence>
<feature type="site" description="Transition state stabilizer" evidence="7">
    <location>
        <position position="21"/>
    </location>
</feature>
<dbReference type="RefSeq" id="WP_285763518.1">
    <property type="nucleotide sequence ID" value="NZ_BSYJ01000002.1"/>
</dbReference>
<dbReference type="PANTHER" id="PTHR32125:SF4">
    <property type="entry name" value="2-C-METHYL-D-ERYTHRITOL 4-PHOSPHATE CYTIDYLYLTRANSFERASE, CHLOROPLASTIC"/>
    <property type="match status" value="1"/>
</dbReference>
<evidence type="ECO:0000313" key="9">
    <source>
        <dbReference type="Proteomes" id="UP001224392"/>
    </source>
</evidence>
<dbReference type="Pfam" id="PF01128">
    <property type="entry name" value="IspD"/>
    <property type="match status" value="1"/>
</dbReference>
<dbReference type="HAMAP" id="MF_00108">
    <property type="entry name" value="IspD"/>
    <property type="match status" value="1"/>
</dbReference>
<dbReference type="InterPro" id="IPR034683">
    <property type="entry name" value="IspD/TarI"/>
</dbReference>
<dbReference type="InterPro" id="IPR029044">
    <property type="entry name" value="Nucleotide-diphossugar_trans"/>
</dbReference>
<evidence type="ECO:0000256" key="4">
    <source>
        <dbReference type="ARBA" id="ARBA00022679"/>
    </source>
</evidence>
<comment type="pathway">
    <text evidence="2 7">Isoprenoid biosynthesis; isopentenyl diphosphate biosynthesis via DXP pathway; isopentenyl diphosphate from 1-deoxy-D-xylulose 5-phosphate: step 2/6.</text>
</comment>
<name>A0ABQ6LXY2_9GAMM</name>
<dbReference type="EC" id="2.7.7.60" evidence="7"/>
<dbReference type="InterPro" id="IPR001228">
    <property type="entry name" value="IspD"/>
</dbReference>
<dbReference type="EMBL" id="BSYJ01000002">
    <property type="protein sequence ID" value="GMG86896.1"/>
    <property type="molecule type" value="Genomic_DNA"/>
</dbReference>
<evidence type="ECO:0000256" key="2">
    <source>
        <dbReference type="ARBA" id="ARBA00004787"/>
    </source>
</evidence>
<comment type="caution">
    <text evidence="8">The sequence shown here is derived from an EMBL/GenBank/DDBJ whole genome shotgun (WGS) entry which is preliminary data.</text>
</comment>
<comment type="similarity">
    <text evidence="3 7">Belongs to the IspD/TarI cytidylyltransferase family. IspD subfamily.</text>
</comment>
<feature type="site" description="Positions MEP for the nucleophilic attack" evidence="7">
    <location>
        <position position="161"/>
    </location>
</feature>
<dbReference type="InterPro" id="IPR018294">
    <property type="entry name" value="ISPD_synthase_CS"/>
</dbReference>
<organism evidence="8 9">
    <name type="scientific">Biformimicrobium ophioploci</name>
    <dbReference type="NCBI Taxonomy" id="3036711"/>
    <lineage>
        <taxon>Bacteria</taxon>
        <taxon>Pseudomonadati</taxon>
        <taxon>Pseudomonadota</taxon>
        <taxon>Gammaproteobacteria</taxon>
        <taxon>Cellvibrionales</taxon>
        <taxon>Microbulbiferaceae</taxon>
        <taxon>Biformimicrobium</taxon>
    </lineage>
</organism>
<comment type="catalytic activity">
    <reaction evidence="1 7">
        <text>2-C-methyl-D-erythritol 4-phosphate + CTP + H(+) = 4-CDP-2-C-methyl-D-erythritol + diphosphate</text>
        <dbReference type="Rhea" id="RHEA:13429"/>
        <dbReference type="ChEBI" id="CHEBI:15378"/>
        <dbReference type="ChEBI" id="CHEBI:33019"/>
        <dbReference type="ChEBI" id="CHEBI:37563"/>
        <dbReference type="ChEBI" id="CHEBI:57823"/>
        <dbReference type="ChEBI" id="CHEBI:58262"/>
        <dbReference type="EC" id="2.7.7.60"/>
    </reaction>
</comment>
<reference evidence="8 9" key="1">
    <citation type="submission" date="2023-04" db="EMBL/GenBank/DDBJ databases">
        <title>Marinobulbifer ophiurae gen. nov., sp. Nov., isolate from tissue of brittle star Ophioplocus japonicus.</title>
        <authorList>
            <person name="Kawano K."/>
            <person name="Sawayama S."/>
            <person name="Nakagawa S."/>
        </authorList>
    </citation>
    <scope>NUCLEOTIDE SEQUENCE [LARGE SCALE GENOMIC DNA]</scope>
    <source>
        <strain evidence="8 9">NKW57</strain>
    </source>
</reference>
<accession>A0ABQ6LXY2</accession>
<dbReference type="PROSITE" id="PS01295">
    <property type="entry name" value="ISPD"/>
    <property type="match status" value="1"/>
</dbReference>
<dbReference type="Proteomes" id="UP001224392">
    <property type="component" value="Unassembled WGS sequence"/>
</dbReference>
<evidence type="ECO:0000256" key="6">
    <source>
        <dbReference type="ARBA" id="ARBA00023229"/>
    </source>
</evidence>
<proteinExistence type="inferred from homology"/>
<feature type="site" description="Transition state stabilizer" evidence="7">
    <location>
        <position position="28"/>
    </location>
</feature>
<dbReference type="PANTHER" id="PTHR32125">
    <property type="entry name" value="2-C-METHYL-D-ERYTHRITOL 4-PHOSPHATE CYTIDYLYLTRANSFERASE, CHLOROPLASTIC"/>
    <property type="match status" value="1"/>
</dbReference>
<evidence type="ECO:0000256" key="3">
    <source>
        <dbReference type="ARBA" id="ARBA00009789"/>
    </source>
</evidence>
<feature type="site" description="Positions MEP for the nucleophilic attack" evidence="7">
    <location>
        <position position="217"/>
    </location>
</feature>
<dbReference type="Gene3D" id="3.90.550.10">
    <property type="entry name" value="Spore Coat Polysaccharide Biosynthesis Protein SpsA, Chain A"/>
    <property type="match status" value="1"/>
</dbReference>
<sequence>MTVEQQTERWVLVPAAGIGARMGREIPKQYLPLAGHPLLSHTLENILSWPGIAGIAVCVADADCWFEALPEANDPRIHRVAGGAERADSVLAGLRYLEKHAALGAEVLVHDAARPCIAVADVERLMDGEAPHGAILALPVSDTVKQVRSAGETEIERTLDRSRIWLAQTPQRAPVALLRHALEQALADGVAVTDEASALEAAGFSPRLVPGSRTNIKVTVPEDLPLAEFILATRRQS</sequence>
<dbReference type="CDD" id="cd02516">
    <property type="entry name" value="CDP-ME_synthetase"/>
    <property type="match status" value="1"/>
</dbReference>
<keyword evidence="6 7" id="KW-0414">Isoprene biosynthesis</keyword>
<comment type="function">
    <text evidence="7">Catalyzes the formation of 4-diphosphocytidyl-2-C-methyl-D-erythritol from CTP and 2-C-methyl-D-erythritol 4-phosphate (MEP).</text>
</comment>
<keyword evidence="5 7" id="KW-0548">Nucleotidyltransferase</keyword>
<protein>
    <recommendedName>
        <fullName evidence="7">2-C-methyl-D-erythritol 4-phosphate cytidylyltransferase</fullName>
        <ecNumber evidence="7">2.7.7.60</ecNumber>
    </recommendedName>
    <alternativeName>
        <fullName evidence="7">4-diphosphocytidyl-2C-methyl-D-erythritol synthase</fullName>
    </alternativeName>
    <alternativeName>
        <fullName evidence="7">MEP cytidylyltransferase</fullName>
        <shortName evidence="7">MCT</shortName>
    </alternativeName>
</protein>
<evidence type="ECO:0000256" key="1">
    <source>
        <dbReference type="ARBA" id="ARBA00001282"/>
    </source>
</evidence>
<keyword evidence="9" id="KW-1185">Reference proteome</keyword>
<dbReference type="InterPro" id="IPR050088">
    <property type="entry name" value="IspD/TarI_cytidylyltransf_bact"/>
</dbReference>
<dbReference type="NCBIfam" id="TIGR00453">
    <property type="entry name" value="ispD"/>
    <property type="match status" value="1"/>
</dbReference>
<dbReference type="SUPFAM" id="SSF53448">
    <property type="entry name" value="Nucleotide-diphospho-sugar transferases"/>
    <property type="match status" value="1"/>
</dbReference>